<name>A0ABN8RQL7_9CNID</name>
<keyword evidence="2" id="KW-1185">Reference proteome</keyword>
<comment type="caution">
    <text evidence="1">The sequence shown here is derived from an EMBL/GenBank/DDBJ whole genome shotgun (WGS) entry which is preliminary data.</text>
</comment>
<proteinExistence type="predicted"/>
<reference evidence="1 2" key="1">
    <citation type="submission" date="2022-05" db="EMBL/GenBank/DDBJ databases">
        <authorList>
            <consortium name="Genoscope - CEA"/>
            <person name="William W."/>
        </authorList>
    </citation>
    <scope>NUCLEOTIDE SEQUENCE [LARGE SCALE GENOMIC DNA]</scope>
</reference>
<dbReference type="EMBL" id="CALNXI010001918">
    <property type="protein sequence ID" value="CAH3179662.1"/>
    <property type="molecule type" value="Genomic_DNA"/>
</dbReference>
<dbReference type="Proteomes" id="UP001159427">
    <property type="component" value="Unassembled WGS sequence"/>
</dbReference>
<evidence type="ECO:0000313" key="2">
    <source>
        <dbReference type="Proteomes" id="UP001159427"/>
    </source>
</evidence>
<gene>
    <name evidence="1" type="ORF">PEVE_00012485</name>
</gene>
<evidence type="ECO:0000313" key="1">
    <source>
        <dbReference type="EMBL" id="CAH3179662.1"/>
    </source>
</evidence>
<sequence>MVLLESMYTVVKPKYKSTVTSDMWNTLFHGGLQAPVQGVQPVVTEAIKNWGPDKESGRGLARKLALLYLNDREKNVFTRKNAVKMMYGWHAHHFVDWLVD</sequence>
<protein>
    <submittedName>
        <fullName evidence="1">Uncharacterized protein</fullName>
    </submittedName>
</protein>
<accession>A0ABN8RQL7</accession>
<organism evidence="1 2">
    <name type="scientific">Porites evermanni</name>
    <dbReference type="NCBI Taxonomy" id="104178"/>
    <lineage>
        <taxon>Eukaryota</taxon>
        <taxon>Metazoa</taxon>
        <taxon>Cnidaria</taxon>
        <taxon>Anthozoa</taxon>
        <taxon>Hexacorallia</taxon>
        <taxon>Scleractinia</taxon>
        <taxon>Fungiina</taxon>
        <taxon>Poritidae</taxon>
        <taxon>Porites</taxon>
    </lineage>
</organism>